<keyword evidence="2 4" id="KW-0808">Transferase</keyword>
<feature type="domain" description="Glycosyl transferase family 1" evidence="3">
    <location>
        <begin position="215"/>
        <end position="378"/>
    </location>
</feature>
<dbReference type="InterPro" id="IPR001296">
    <property type="entry name" value="Glyco_trans_1"/>
</dbReference>
<sequence length="410" mass="45031">MTHALRIGYLVPRFPGQTHGPIRREIEALDAMGHDVLVLSSRPPPKALMPHSWSDAAVACTTYLGSMKLPWRKRCWDIPLLSRPPFRALRDAIQFARDIPLCLPASIRLLRVARKRNLDHLHVSGGGRSALAAALARKMGGPPYSLALRMPEAACRAGYRFKWRHAAFGTVTTRNLHDRLLETVGDDLPERVILKPEGVDFGAMRRQTPYAPPERGRPVRIFSCARLSPEKGHHDLMSAIRQLLDQGVDVRLEIAGEDDNAGKGFRSKLEAHLKKLHLQDHVRLLGAMDEDAVRAKLEEAHLFALSSPGSPAGVAYMEAMAMGVPTIGTEAGAPRELIEDGRTGCLVPPRNPGAMARAIRALVQDPDALMKLSTNGRARVEAHYRVEFGAMALAEEIARLKSYSPEAATG</sequence>
<gene>
    <name evidence="4" type="ORF">C8N44_11723</name>
</gene>
<dbReference type="NCBIfam" id="NF041876">
    <property type="entry name" value="EPS_EpsE"/>
    <property type="match status" value="1"/>
</dbReference>
<dbReference type="EMBL" id="QBKN01000017">
    <property type="protein sequence ID" value="PTX46240.1"/>
    <property type="molecule type" value="Genomic_DNA"/>
</dbReference>
<dbReference type="Proteomes" id="UP000244069">
    <property type="component" value="Unassembled WGS sequence"/>
</dbReference>
<dbReference type="AlphaFoldDB" id="A0A2T6AR19"/>
<dbReference type="Pfam" id="PF00534">
    <property type="entry name" value="Glycos_transf_1"/>
    <property type="match status" value="1"/>
</dbReference>
<dbReference type="Gene3D" id="3.40.50.2000">
    <property type="entry name" value="Glycogen Phosphorylase B"/>
    <property type="match status" value="2"/>
</dbReference>
<accession>A0A2T6AR19</accession>
<keyword evidence="1" id="KW-0328">Glycosyltransferase</keyword>
<dbReference type="SUPFAM" id="SSF53756">
    <property type="entry name" value="UDP-Glycosyltransferase/glycogen phosphorylase"/>
    <property type="match status" value="1"/>
</dbReference>
<evidence type="ECO:0000313" key="5">
    <source>
        <dbReference type="Proteomes" id="UP000244069"/>
    </source>
</evidence>
<comment type="caution">
    <text evidence="4">The sequence shown here is derived from an EMBL/GenBank/DDBJ whole genome shotgun (WGS) entry which is preliminary data.</text>
</comment>
<protein>
    <submittedName>
        <fullName evidence="4">Glycosyltransferase involved in cell wall biosynthesis</fullName>
    </submittedName>
</protein>
<evidence type="ECO:0000256" key="2">
    <source>
        <dbReference type="ARBA" id="ARBA00022679"/>
    </source>
</evidence>
<evidence type="ECO:0000313" key="4">
    <source>
        <dbReference type="EMBL" id="PTX46240.1"/>
    </source>
</evidence>
<reference evidence="4 5" key="1">
    <citation type="submission" date="2018-04" db="EMBL/GenBank/DDBJ databases">
        <title>Genomic Encyclopedia of Archaeal and Bacterial Type Strains, Phase II (KMG-II): from individual species to whole genera.</title>
        <authorList>
            <person name="Goeker M."/>
        </authorList>
    </citation>
    <scope>NUCLEOTIDE SEQUENCE [LARGE SCALE GENOMIC DNA]</scope>
    <source>
        <strain evidence="4 5">DSM 29329</strain>
    </source>
</reference>
<evidence type="ECO:0000256" key="1">
    <source>
        <dbReference type="ARBA" id="ARBA00022676"/>
    </source>
</evidence>
<proteinExistence type="predicted"/>
<evidence type="ECO:0000259" key="3">
    <source>
        <dbReference type="Pfam" id="PF00534"/>
    </source>
</evidence>
<keyword evidence="5" id="KW-1185">Reference proteome</keyword>
<dbReference type="PANTHER" id="PTHR12526:SF510">
    <property type="entry name" value="D-INOSITOL 3-PHOSPHATE GLYCOSYLTRANSFERASE"/>
    <property type="match status" value="1"/>
</dbReference>
<name>A0A2T6AR19_9RHOB</name>
<organism evidence="4 5">
    <name type="scientific">Allosediminivita pacifica</name>
    <dbReference type="NCBI Taxonomy" id="1267769"/>
    <lineage>
        <taxon>Bacteria</taxon>
        <taxon>Pseudomonadati</taxon>
        <taxon>Pseudomonadota</taxon>
        <taxon>Alphaproteobacteria</taxon>
        <taxon>Rhodobacterales</taxon>
        <taxon>Paracoccaceae</taxon>
        <taxon>Allosediminivita</taxon>
    </lineage>
</organism>
<dbReference type="CDD" id="cd03801">
    <property type="entry name" value="GT4_PimA-like"/>
    <property type="match status" value="1"/>
</dbReference>
<dbReference type="PANTHER" id="PTHR12526">
    <property type="entry name" value="GLYCOSYLTRANSFERASE"/>
    <property type="match status" value="1"/>
</dbReference>
<dbReference type="GO" id="GO:0016757">
    <property type="term" value="F:glycosyltransferase activity"/>
    <property type="evidence" value="ECO:0007669"/>
    <property type="project" value="UniProtKB-KW"/>
</dbReference>